<accession>A0AAD7UGE0</accession>
<dbReference type="InterPro" id="IPR000447">
    <property type="entry name" value="G3P_DH_FAD-dep"/>
</dbReference>
<organism evidence="9 10">
    <name type="scientific">Chrysophaeum taylorii</name>
    <dbReference type="NCBI Taxonomy" id="2483200"/>
    <lineage>
        <taxon>Eukaryota</taxon>
        <taxon>Sar</taxon>
        <taxon>Stramenopiles</taxon>
        <taxon>Ochrophyta</taxon>
        <taxon>Pelagophyceae</taxon>
        <taxon>Pelagomonadales</taxon>
        <taxon>Pelagomonadaceae</taxon>
        <taxon>Chrysophaeum</taxon>
    </lineage>
</organism>
<sequence length="576" mass="62494">MTRVMWRCVEKRVVWRQVRCVSREANVSRLRRERLDVLVVGGGATGGGIALDAALRGLKVGLIERGDFGSQTSSRSTKLIWAGIKYVATAVAELLRPGNLFRPLSALAEARAEMRLVSAAHRERVFMLETQAHLTSWLPICVPVTKWVMVPPPLGHPLFSLAPLALPLVFKFYDYLGGFRCPGSYVMSRRQVAEKFPQLDQSSLKYAAVFYEGSHNDARTALAIALTAAENGALVANHVEMKGFAAAEEGVACRDLLAGDEFVVAADRVVFAGGPFTDRLRGPSAEPAVTGAAGSHVVLRAGLTPPDMGLLDMSTSDGRFLFVVPWQGHTIIGTTDVPGEPTSTAAAPEDEIRWLLREGAKYLSADPTRDEVRSAWRGWRPLAHDPHNQNGGGSFQSRDHVVAEDPDTGAIFVAGGKWTTYREMAQDVVDRLSSTPCTTLTKKLVGGDGFPGHRELADQLSVDDPDVAAHLAATYGTRASEVLDSGSHARLHPDFPYIEAEVRYACDSELARTVYDVLSLRTRLAFLDSDAAILVAPRVADLVADALGWSDHQKAVNLRATLDALREFAGPDRPAR</sequence>
<evidence type="ECO:0000259" key="8">
    <source>
        <dbReference type="Pfam" id="PF16901"/>
    </source>
</evidence>
<protein>
    <recommendedName>
        <fullName evidence="3">glycerol-3-phosphate dehydrogenase</fullName>
        <ecNumber evidence="3">1.1.5.3</ecNumber>
    </recommendedName>
</protein>
<dbReference type="Pfam" id="PF16901">
    <property type="entry name" value="DAO_C"/>
    <property type="match status" value="1"/>
</dbReference>
<evidence type="ECO:0000259" key="7">
    <source>
        <dbReference type="Pfam" id="PF01266"/>
    </source>
</evidence>
<dbReference type="Gene3D" id="1.10.8.870">
    <property type="entry name" value="Alpha-glycerophosphate oxidase, cap domain"/>
    <property type="match status" value="1"/>
</dbReference>
<dbReference type="Gene3D" id="3.30.9.10">
    <property type="entry name" value="D-Amino Acid Oxidase, subunit A, domain 2"/>
    <property type="match status" value="1"/>
</dbReference>
<keyword evidence="10" id="KW-1185">Reference proteome</keyword>
<dbReference type="Gene3D" id="3.50.50.60">
    <property type="entry name" value="FAD/NAD(P)-binding domain"/>
    <property type="match status" value="1"/>
</dbReference>
<dbReference type="AlphaFoldDB" id="A0AAD7UGE0"/>
<dbReference type="PRINTS" id="PR01001">
    <property type="entry name" value="FADG3PDH"/>
</dbReference>
<name>A0AAD7UGE0_9STRA</name>
<evidence type="ECO:0000256" key="4">
    <source>
        <dbReference type="ARBA" id="ARBA00022630"/>
    </source>
</evidence>
<dbReference type="EMBL" id="JAQMWT010000316">
    <property type="protein sequence ID" value="KAJ8605389.1"/>
    <property type="molecule type" value="Genomic_DNA"/>
</dbReference>
<evidence type="ECO:0000256" key="5">
    <source>
        <dbReference type="ARBA" id="ARBA00022827"/>
    </source>
</evidence>
<comment type="similarity">
    <text evidence="2">Belongs to the FAD-dependent glycerol-3-phosphate dehydrogenase family.</text>
</comment>
<evidence type="ECO:0000256" key="3">
    <source>
        <dbReference type="ARBA" id="ARBA00013029"/>
    </source>
</evidence>
<reference evidence="9" key="1">
    <citation type="submission" date="2023-01" db="EMBL/GenBank/DDBJ databases">
        <title>Metagenome sequencing of chrysophaentin producing Chrysophaeum taylorii.</title>
        <authorList>
            <person name="Davison J."/>
            <person name="Bewley C."/>
        </authorList>
    </citation>
    <scope>NUCLEOTIDE SEQUENCE</scope>
    <source>
        <strain evidence="9">NIES-1699</strain>
    </source>
</reference>
<proteinExistence type="inferred from homology"/>
<gene>
    <name evidence="9" type="ORF">CTAYLR_002408</name>
</gene>
<dbReference type="GO" id="GO:0004368">
    <property type="term" value="F:glycerol-3-phosphate dehydrogenase (quinone) activity"/>
    <property type="evidence" value="ECO:0007669"/>
    <property type="project" value="UniProtKB-EC"/>
</dbReference>
<dbReference type="InterPro" id="IPR036188">
    <property type="entry name" value="FAD/NAD-bd_sf"/>
</dbReference>
<comment type="cofactor">
    <cofactor evidence="1">
        <name>FAD</name>
        <dbReference type="ChEBI" id="CHEBI:57692"/>
    </cofactor>
</comment>
<evidence type="ECO:0000313" key="9">
    <source>
        <dbReference type="EMBL" id="KAJ8605389.1"/>
    </source>
</evidence>
<feature type="domain" description="Alpha-glycerophosphate oxidase C-terminal" evidence="8">
    <location>
        <begin position="437"/>
        <end position="554"/>
    </location>
</feature>
<dbReference type="SUPFAM" id="SSF51905">
    <property type="entry name" value="FAD/NAD(P)-binding domain"/>
    <property type="match status" value="1"/>
</dbReference>
<dbReference type="Proteomes" id="UP001230188">
    <property type="component" value="Unassembled WGS sequence"/>
</dbReference>
<dbReference type="InterPro" id="IPR038299">
    <property type="entry name" value="DAO_C_sf"/>
</dbReference>
<keyword evidence="4" id="KW-0285">Flavoprotein</keyword>
<dbReference type="InterPro" id="IPR006076">
    <property type="entry name" value="FAD-dep_OxRdtase"/>
</dbReference>
<evidence type="ECO:0000256" key="2">
    <source>
        <dbReference type="ARBA" id="ARBA00007330"/>
    </source>
</evidence>
<dbReference type="GO" id="GO:0005739">
    <property type="term" value="C:mitochondrion"/>
    <property type="evidence" value="ECO:0007669"/>
    <property type="project" value="TreeGrafter"/>
</dbReference>
<evidence type="ECO:0000256" key="1">
    <source>
        <dbReference type="ARBA" id="ARBA00001974"/>
    </source>
</evidence>
<evidence type="ECO:0000313" key="10">
    <source>
        <dbReference type="Proteomes" id="UP001230188"/>
    </source>
</evidence>
<keyword evidence="5" id="KW-0274">FAD</keyword>
<dbReference type="InterPro" id="IPR031656">
    <property type="entry name" value="DAO_C"/>
</dbReference>
<dbReference type="Pfam" id="PF01266">
    <property type="entry name" value="DAO"/>
    <property type="match status" value="1"/>
</dbReference>
<dbReference type="PROSITE" id="PS00978">
    <property type="entry name" value="FAD_G3PDH_2"/>
    <property type="match status" value="1"/>
</dbReference>
<comment type="caution">
    <text evidence="9">The sequence shown here is derived from an EMBL/GenBank/DDBJ whole genome shotgun (WGS) entry which is preliminary data.</text>
</comment>
<dbReference type="EC" id="1.1.5.3" evidence="3"/>
<evidence type="ECO:0000256" key="6">
    <source>
        <dbReference type="ARBA" id="ARBA00023002"/>
    </source>
</evidence>
<feature type="domain" description="FAD dependent oxidoreductase" evidence="7">
    <location>
        <begin position="36"/>
        <end position="422"/>
    </location>
</feature>
<dbReference type="PANTHER" id="PTHR11985:SF15">
    <property type="entry name" value="GLYCEROL-3-PHOSPHATE DEHYDROGENASE, MITOCHONDRIAL"/>
    <property type="match status" value="1"/>
</dbReference>
<dbReference type="PANTHER" id="PTHR11985">
    <property type="entry name" value="GLYCEROL-3-PHOSPHATE DEHYDROGENASE"/>
    <property type="match status" value="1"/>
</dbReference>
<keyword evidence="6" id="KW-0560">Oxidoreductase</keyword>
<dbReference type="GO" id="GO:0006072">
    <property type="term" value="P:glycerol-3-phosphate metabolic process"/>
    <property type="evidence" value="ECO:0007669"/>
    <property type="project" value="InterPro"/>
</dbReference>